<dbReference type="SUPFAM" id="SSF47473">
    <property type="entry name" value="EF-hand"/>
    <property type="match status" value="1"/>
</dbReference>
<evidence type="ECO:0000256" key="2">
    <source>
        <dbReference type="ARBA" id="ARBA00022837"/>
    </source>
</evidence>
<comment type="caution">
    <text evidence="5">The sequence shown here is derived from an EMBL/GenBank/DDBJ whole genome shotgun (WGS) entry which is preliminary data.</text>
</comment>
<accession>A0ABD0TA22</accession>
<evidence type="ECO:0000256" key="1">
    <source>
        <dbReference type="ARBA" id="ARBA00022737"/>
    </source>
</evidence>
<dbReference type="AlphaFoldDB" id="A0ABD0TA22"/>
<feature type="compositionally biased region" description="Low complexity" evidence="3">
    <location>
        <begin position="132"/>
        <end position="166"/>
    </location>
</feature>
<keyword evidence="2" id="KW-0106">Calcium</keyword>
<name>A0ABD0TA22_LOXSC</name>
<dbReference type="InterPro" id="IPR050145">
    <property type="entry name" value="Centrin_CML-like"/>
</dbReference>
<feature type="compositionally biased region" description="Basic and acidic residues" evidence="3">
    <location>
        <begin position="194"/>
        <end position="212"/>
    </location>
</feature>
<gene>
    <name evidence="5" type="ORF">ABMA28_016863</name>
</gene>
<dbReference type="InterPro" id="IPR018247">
    <property type="entry name" value="EF_Hand_1_Ca_BS"/>
</dbReference>
<feature type="domain" description="EF-hand" evidence="4">
    <location>
        <begin position="256"/>
        <end position="291"/>
    </location>
</feature>
<dbReference type="EMBL" id="JBEDNZ010000009">
    <property type="protein sequence ID" value="KAL0838830.1"/>
    <property type="molecule type" value="Genomic_DNA"/>
</dbReference>
<evidence type="ECO:0000259" key="4">
    <source>
        <dbReference type="PROSITE" id="PS50222"/>
    </source>
</evidence>
<protein>
    <recommendedName>
        <fullName evidence="4">EF-hand domain-containing protein</fullName>
    </recommendedName>
</protein>
<keyword evidence="1" id="KW-0677">Repeat</keyword>
<dbReference type="CDD" id="cd00051">
    <property type="entry name" value="EFh"/>
    <property type="match status" value="2"/>
</dbReference>
<sequence length="372" mass="39775">MSAKIYVRVNFITAIFFILYLKTTQVGCLVSAVDIIRQHPRVVSIRNSTTGEHLSKTPELYCVGGCGACPEARVEDIIIYDNYDSDNRQVGAGSGLAASLCNARALVGRGGSAPPTAAARDSLAAPCAMDRASGSPPASPTGLAPAPLPATASAPAPASAHAPAPHHQTGFGAFCSAISDTITGMATTSRSRRKQEDEKKSKKKQSPVDDRPVVPAPSEAMLNNLRTAFGLLDRDSDGHVTPAELQFMLRNLGIEVSDDLISDLIKDASKTGNGLIDENDFMQWVTKIQALQGMDVSNSGGDSEEEITRDLLAAFKVFDRDDNGYITRDELRAALEMIGEPVTDAQLNQVLALGDIDHDGRIDYEEFVKMLL</sequence>
<dbReference type="PROSITE" id="PS50222">
    <property type="entry name" value="EF_HAND_2"/>
    <property type="match status" value="4"/>
</dbReference>
<dbReference type="Pfam" id="PF13499">
    <property type="entry name" value="EF-hand_7"/>
    <property type="match status" value="2"/>
</dbReference>
<evidence type="ECO:0000313" key="5">
    <source>
        <dbReference type="EMBL" id="KAL0838830.1"/>
    </source>
</evidence>
<evidence type="ECO:0000256" key="3">
    <source>
        <dbReference type="SAM" id="MobiDB-lite"/>
    </source>
</evidence>
<dbReference type="InterPro" id="IPR002048">
    <property type="entry name" value="EF_hand_dom"/>
</dbReference>
<feature type="region of interest" description="Disordered" evidence="3">
    <location>
        <begin position="185"/>
        <end position="219"/>
    </location>
</feature>
<dbReference type="Proteomes" id="UP001549921">
    <property type="component" value="Unassembled WGS sequence"/>
</dbReference>
<feature type="domain" description="EF-hand" evidence="4">
    <location>
        <begin position="306"/>
        <end position="341"/>
    </location>
</feature>
<evidence type="ECO:0000313" key="6">
    <source>
        <dbReference type="Proteomes" id="UP001549921"/>
    </source>
</evidence>
<dbReference type="InterPro" id="IPR011992">
    <property type="entry name" value="EF-hand-dom_pair"/>
</dbReference>
<feature type="domain" description="EF-hand" evidence="4">
    <location>
        <begin position="220"/>
        <end position="255"/>
    </location>
</feature>
<feature type="domain" description="EF-hand" evidence="4">
    <location>
        <begin position="342"/>
        <end position="372"/>
    </location>
</feature>
<proteinExistence type="predicted"/>
<dbReference type="SMART" id="SM00054">
    <property type="entry name" value="EFh"/>
    <property type="match status" value="4"/>
</dbReference>
<feature type="region of interest" description="Disordered" evidence="3">
    <location>
        <begin position="111"/>
        <end position="166"/>
    </location>
</feature>
<dbReference type="PROSITE" id="PS00018">
    <property type="entry name" value="EF_HAND_1"/>
    <property type="match status" value="3"/>
</dbReference>
<organism evidence="5 6">
    <name type="scientific">Loxostege sticticalis</name>
    <name type="common">Beet webworm moth</name>
    <dbReference type="NCBI Taxonomy" id="481309"/>
    <lineage>
        <taxon>Eukaryota</taxon>
        <taxon>Metazoa</taxon>
        <taxon>Ecdysozoa</taxon>
        <taxon>Arthropoda</taxon>
        <taxon>Hexapoda</taxon>
        <taxon>Insecta</taxon>
        <taxon>Pterygota</taxon>
        <taxon>Neoptera</taxon>
        <taxon>Endopterygota</taxon>
        <taxon>Lepidoptera</taxon>
        <taxon>Glossata</taxon>
        <taxon>Ditrysia</taxon>
        <taxon>Pyraloidea</taxon>
        <taxon>Crambidae</taxon>
        <taxon>Pyraustinae</taxon>
        <taxon>Loxostege</taxon>
    </lineage>
</organism>
<dbReference type="PANTHER" id="PTHR23050">
    <property type="entry name" value="CALCIUM BINDING PROTEIN"/>
    <property type="match status" value="1"/>
</dbReference>
<reference evidence="5 6" key="1">
    <citation type="submission" date="2024-06" db="EMBL/GenBank/DDBJ databases">
        <title>A chromosome-level genome assembly of beet webworm, Loxostege sticticalis.</title>
        <authorList>
            <person name="Zhang Y."/>
        </authorList>
    </citation>
    <scope>NUCLEOTIDE SEQUENCE [LARGE SCALE GENOMIC DNA]</scope>
    <source>
        <strain evidence="5">AQ028</strain>
        <tissue evidence="5">Male pupae</tissue>
    </source>
</reference>
<dbReference type="FunFam" id="1.10.238.10:FF:000003">
    <property type="entry name" value="Calmodulin A"/>
    <property type="match status" value="1"/>
</dbReference>
<dbReference type="Gene3D" id="1.10.238.10">
    <property type="entry name" value="EF-hand"/>
    <property type="match status" value="2"/>
</dbReference>